<dbReference type="OrthoDB" id="7981046at2759"/>
<dbReference type="HOGENOM" id="CLU_121609_0_0_1"/>
<reference evidence="2 3" key="1">
    <citation type="journal article" date="2007" name="Nature">
        <title>Evolution of genes and genomes on the Drosophila phylogeny.</title>
        <authorList>
            <consortium name="Drosophila 12 Genomes Consortium"/>
            <person name="Clark A.G."/>
            <person name="Eisen M.B."/>
            <person name="Smith D.R."/>
            <person name="Bergman C.M."/>
            <person name="Oliver B."/>
            <person name="Markow T.A."/>
            <person name="Kaufman T.C."/>
            <person name="Kellis M."/>
            <person name="Gelbart W."/>
            <person name="Iyer V.N."/>
            <person name="Pollard D.A."/>
            <person name="Sackton T.B."/>
            <person name="Larracuente A.M."/>
            <person name="Singh N.D."/>
            <person name="Abad J.P."/>
            <person name="Abt D.N."/>
            <person name="Adryan B."/>
            <person name="Aguade M."/>
            <person name="Akashi H."/>
            <person name="Anderson W.W."/>
            <person name="Aquadro C.F."/>
            <person name="Ardell D.H."/>
            <person name="Arguello R."/>
            <person name="Artieri C.G."/>
            <person name="Barbash D.A."/>
            <person name="Barker D."/>
            <person name="Barsanti P."/>
            <person name="Batterham P."/>
            <person name="Batzoglou S."/>
            <person name="Begun D."/>
            <person name="Bhutkar A."/>
            <person name="Blanco E."/>
            <person name="Bosak S.A."/>
            <person name="Bradley R.K."/>
            <person name="Brand A.D."/>
            <person name="Brent M.R."/>
            <person name="Brooks A.N."/>
            <person name="Brown R.H."/>
            <person name="Butlin R.K."/>
            <person name="Caggese C."/>
            <person name="Calvi B.R."/>
            <person name="Bernardo de Carvalho A."/>
            <person name="Caspi A."/>
            <person name="Castrezana S."/>
            <person name="Celniker S.E."/>
            <person name="Chang J.L."/>
            <person name="Chapple C."/>
            <person name="Chatterji S."/>
            <person name="Chinwalla A."/>
            <person name="Civetta A."/>
            <person name="Clifton S.W."/>
            <person name="Comeron J.M."/>
            <person name="Costello J.C."/>
            <person name="Coyne J.A."/>
            <person name="Daub J."/>
            <person name="David R.G."/>
            <person name="Delcher A.L."/>
            <person name="Delehaunty K."/>
            <person name="Do C.B."/>
            <person name="Ebling H."/>
            <person name="Edwards K."/>
            <person name="Eickbush T."/>
            <person name="Evans J.D."/>
            <person name="Filipski A."/>
            <person name="Findeiss S."/>
            <person name="Freyhult E."/>
            <person name="Fulton L."/>
            <person name="Fulton R."/>
            <person name="Garcia A.C."/>
            <person name="Gardiner A."/>
            <person name="Garfield D.A."/>
            <person name="Garvin B.E."/>
            <person name="Gibson G."/>
            <person name="Gilbert D."/>
            <person name="Gnerre S."/>
            <person name="Godfrey J."/>
            <person name="Good R."/>
            <person name="Gotea V."/>
            <person name="Gravely B."/>
            <person name="Greenberg A.J."/>
            <person name="Griffiths-Jones S."/>
            <person name="Gross S."/>
            <person name="Guigo R."/>
            <person name="Gustafson E.A."/>
            <person name="Haerty W."/>
            <person name="Hahn M.W."/>
            <person name="Halligan D.L."/>
            <person name="Halpern A.L."/>
            <person name="Halter G.M."/>
            <person name="Han M.V."/>
            <person name="Heger A."/>
            <person name="Hillier L."/>
            <person name="Hinrichs A.S."/>
            <person name="Holmes I."/>
            <person name="Hoskins R.A."/>
            <person name="Hubisz M.J."/>
            <person name="Hultmark D."/>
            <person name="Huntley M.A."/>
            <person name="Jaffe D.B."/>
            <person name="Jagadeeshan S."/>
            <person name="Jeck W.R."/>
            <person name="Johnson J."/>
            <person name="Jones C.D."/>
            <person name="Jordan W.C."/>
            <person name="Karpen G.H."/>
            <person name="Kataoka E."/>
            <person name="Keightley P.D."/>
            <person name="Kheradpour P."/>
            <person name="Kirkness E.F."/>
            <person name="Koerich L.B."/>
            <person name="Kristiansen K."/>
            <person name="Kudrna D."/>
            <person name="Kulathinal R.J."/>
            <person name="Kumar S."/>
            <person name="Kwok R."/>
            <person name="Lander E."/>
            <person name="Langley C.H."/>
            <person name="Lapoint R."/>
            <person name="Lazzaro B.P."/>
            <person name="Lee S.J."/>
            <person name="Levesque L."/>
            <person name="Li R."/>
            <person name="Lin C.F."/>
            <person name="Lin M.F."/>
            <person name="Lindblad-Toh K."/>
            <person name="Llopart A."/>
            <person name="Long M."/>
            <person name="Low L."/>
            <person name="Lozovsky E."/>
            <person name="Lu J."/>
            <person name="Luo M."/>
            <person name="Machado C.A."/>
            <person name="Makalowski W."/>
            <person name="Marzo M."/>
            <person name="Matsuda M."/>
            <person name="Matzkin L."/>
            <person name="McAllister B."/>
            <person name="McBride C.S."/>
            <person name="McKernan B."/>
            <person name="McKernan K."/>
            <person name="Mendez-Lago M."/>
            <person name="Minx P."/>
            <person name="Mollenhauer M.U."/>
            <person name="Montooth K."/>
            <person name="Mount S.M."/>
            <person name="Mu X."/>
            <person name="Myers E."/>
            <person name="Negre B."/>
            <person name="Newfeld S."/>
            <person name="Nielsen R."/>
            <person name="Noor M.A."/>
            <person name="O'Grady P."/>
            <person name="Pachter L."/>
            <person name="Papaceit M."/>
            <person name="Parisi M.J."/>
            <person name="Parisi M."/>
            <person name="Parts L."/>
            <person name="Pedersen J.S."/>
            <person name="Pesole G."/>
            <person name="Phillippy A.M."/>
            <person name="Ponting C.P."/>
            <person name="Pop M."/>
            <person name="Porcelli D."/>
            <person name="Powell J.R."/>
            <person name="Prohaska S."/>
            <person name="Pruitt K."/>
            <person name="Puig M."/>
            <person name="Quesneville H."/>
            <person name="Ram K.R."/>
            <person name="Rand D."/>
            <person name="Rasmussen M.D."/>
            <person name="Reed L.K."/>
            <person name="Reenan R."/>
            <person name="Reily A."/>
            <person name="Remington K.A."/>
            <person name="Rieger T.T."/>
            <person name="Ritchie M.G."/>
            <person name="Robin C."/>
            <person name="Rogers Y.H."/>
            <person name="Rohde C."/>
            <person name="Rozas J."/>
            <person name="Rubenfield M.J."/>
            <person name="Ruiz A."/>
            <person name="Russo S."/>
            <person name="Salzberg S.L."/>
            <person name="Sanchez-Gracia A."/>
            <person name="Saranga D.J."/>
            <person name="Sato H."/>
            <person name="Schaeffer S.W."/>
            <person name="Schatz M.C."/>
            <person name="Schlenke T."/>
            <person name="Schwartz R."/>
            <person name="Segarra C."/>
            <person name="Singh R.S."/>
            <person name="Sirot L."/>
            <person name="Sirota M."/>
            <person name="Sisneros N.B."/>
            <person name="Smith C.D."/>
            <person name="Smith T.F."/>
            <person name="Spieth J."/>
            <person name="Stage D.E."/>
            <person name="Stark A."/>
            <person name="Stephan W."/>
            <person name="Strausberg R.L."/>
            <person name="Strempel S."/>
            <person name="Sturgill D."/>
            <person name="Sutton G."/>
            <person name="Sutton G.G."/>
            <person name="Tao W."/>
            <person name="Teichmann S."/>
            <person name="Tobari Y.N."/>
            <person name="Tomimura Y."/>
            <person name="Tsolas J.M."/>
            <person name="Valente V.L."/>
            <person name="Venter E."/>
            <person name="Venter J.C."/>
            <person name="Vicario S."/>
            <person name="Vieira F.G."/>
            <person name="Vilella A.J."/>
            <person name="Villasante A."/>
            <person name="Walenz B."/>
            <person name="Wang J."/>
            <person name="Wasserman M."/>
            <person name="Watts T."/>
            <person name="Wilson D."/>
            <person name="Wilson R.K."/>
            <person name="Wing R.A."/>
            <person name="Wolfner M.F."/>
            <person name="Wong A."/>
            <person name="Wong G.K."/>
            <person name="Wu C.I."/>
            <person name="Wu G."/>
            <person name="Yamamoto D."/>
            <person name="Yang H.P."/>
            <person name="Yang S.P."/>
            <person name="Yorke J.A."/>
            <person name="Yoshida K."/>
            <person name="Zdobnov E."/>
            <person name="Zhang P."/>
            <person name="Zhang Y."/>
            <person name="Zimin A.V."/>
            <person name="Baldwin J."/>
            <person name="Abdouelleil A."/>
            <person name="Abdulkadir J."/>
            <person name="Abebe A."/>
            <person name="Abera B."/>
            <person name="Abreu J."/>
            <person name="Acer S.C."/>
            <person name="Aftuck L."/>
            <person name="Alexander A."/>
            <person name="An P."/>
            <person name="Anderson E."/>
            <person name="Anderson S."/>
            <person name="Arachi H."/>
            <person name="Azer M."/>
            <person name="Bachantsang P."/>
            <person name="Barry A."/>
            <person name="Bayul T."/>
            <person name="Berlin A."/>
            <person name="Bessette D."/>
            <person name="Bloom T."/>
            <person name="Blye J."/>
            <person name="Boguslavskiy L."/>
            <person name="Bonnet C."/>
            <person name="Boukhgalter B."/>
            <person name="Bourzgui I."/>
            <person name="Brown A."/>
            <person name="Cahill P."/>
            <person name="Channer S."/>
            <person name="Cheshatsang Y."/>
            <person name="Chuda L."/>
            <person name="Citroen M."/>
            <person name="Collymore A."/>
            <person name="Cooke P."/>
            <person name="Costello M."/>
            <person name="D'Aco K."/>
            <person name="Daza R."/>
            <person name="De Haan G."/>
            <person name="DeGray S."/>
            <person name="DeMaso C."/>
            <person name="Dhargay N."/>
            <person name="Dooley K."/>
            <person name="Dooley E."/>
            <person name="Doricent M."/>
            <person name="Dorje P."/>
            <person name="Dorjee K."/>
            <person name="Dupes A."/>
            <person name="Elong R."/>
            <person name="Falk J."/>
            <person name="Farina A."/>
            <person name="Faro S."/>
            <person name="Ferguson D."/>
            <person name="Fisher S."/>
            <person name="Foley C.D."/>
            <person name="Franke A."/>
            <person name="Friedrich D."/>
            <person name="Gadbois L."/>
            <person name="Gearin G."/>
            <person name="Gearin C.R."/>
            <person name="Giannoukos G."/>
            <person name="Goode T."/>
            <person name="Graham J."/>
            <person name="Grandbois E."/>
            <person name="Grewal S."/>
            <person name="Gyaltsen K."/>
            <person name="Hafez N."/>
            <person name="Hagos B."/>
            <person name="Hall J."/>
            <person name="Henson C."/>
            <person name="Hollinger A."/>
            <person name="Honan T."/>
            <person name="Huard M.D."/>
            <person name="Hughes L."/>
            <person name="Hurhula B."/>
            <person name="Husby M.E."/>
            <person name="Kamat A."/>
            <person name="Kanga B."/>
            <person name="Kashin S."/>
            <person name="Khazanovich D."/>
            <person name="Kisner P."/>
            <person name="Lance K."/>
            <person name="Lara M."/>
            <person name="Lee W."/>
            <person name="Lennon N."/>
            <person name="Letendre F."/>
            <person name="LeVine R."/>
            <person name="Lipovsky A."/>
            <person name="Liu X."/>
            <person name="Liu J."/>
            <person name="Liu S."/>
            <person name="Lokyitsang T."/>
            <person name="Lokyitsang Y."/>
            <person name="Lubonja R."/>
            <person name="Lui A."/>
            <person name="MacDonald P."/>
            <person name="Magnisalis V."/>
            <person name="Maru K."/>
            <person name="Matthews C."/>
            <person name="McCusker W."/>
            <person name="McDonough S."/>
            <person name="Mehta T."/>
            <person name="Meldrim J."/>
            <person name="Meneus L."/>
            <person name="Mihai O."/>
            <person name="Mihalev A."/>
            <person name="Mihova T."/>
            <person name="Mittelman R."/>
            <person name="Mlenga V."/>
            <person name="Montmayeur A."/>
            <person name="Mulrain L."/>
            <person name="Navidi A."/>
            <person name="Naylor J."/>
            <person name="Negash T."/>
            <person name="Nguyen T."/>
            <person name="Nguyen N."/>
            <person name="Nicol R."/>
            <person name="Norbu C."/>
            <person name="Norbu N."/>
            <person name="Novod N."/>
            <person name="O'Neill B."/>
            <person name="Osman S."/>
            <person name="Markiewicz E."/>
            <person name="Oyono O.L."/>
            <person name="Patti C."/>
            <person name="Phunkhang P."/>
            <person name="Pierre F."/>
            <person name="Priest M."/>
            <person name="Raghuraman S."/>
            <person name="Rege F."/>
            <person name="Reyes R."/>
            <person name="Rise C."/>
            <person name="Rogov P."/>
            <person name="Ross K."/>
            <person name="Ryan E."/>
            <person name="Settipalli S."/>
            <person name="Shea T."/>
            <person name="Sherpa N."/>
            <person name="Shi L."/>
            <person name="Shih D."/>
            <person name="Sparrow T."/>
            <person name="Spaulding J."/>
            <person name="Stalker J."/>
            <person name="Stange-Thomann N."/>
            <person name="Stavropoulos S."/>
            <person name="Stone C."/>
            <person name="Strader C."/>
            <person name="Tesfaye S."/>
            <person name="Thomson T."/>
            <person name="Thoulutsang Y."/>
            <person name="Thoulutsang D."/>
            <person name="Topham K."/>
            <person name="Topping I."/>
            <person name="Tsamla T."/>
            <person name="Vassiliev H."/>
            <person name="Vo A."/>
            <person name="Wangchuk T."/>
            <person name="Wangdi T."/>
            <person name="Weiand M."/>
            <person name="Wilkinson J."/>
            <person name="Wilson A."/>
            <person name="Yadav S."/>
            <person name="Young G."/>
            <person name="Yu Q."/>
            <person name="Zembek L."/>
            <person name="Zhong D."/>
            <person name="Zimmer A."/>
            <person name="Zwirko Z."/>
            <person name="Jaffe D.B."/>
            <person name="Alvarez P."/>
            <person name="Brockman W."/>
            <person name="Butler J."/>
            <person name="Chin C."/>
            <person name="Gnerre S."/>
            <person name="Grabherr M."/>
            <person name="Kleber M."/>
            <person name="Mauceli E."/>
            <person name="MacCallum I."/>
        </authorList>
    </citation>
    <scope>NUCLEOTIDE SEQUENCE [LARGE SCALE GENOMIC DNA]</scope>
    <source>
        <strain evidence="3">Tucson 14030-0811.24</strain>
    </source>
</reference>
<dbReference type="Pfam" id="PF02448">
    <property type="entry name" value="L71"/>
    <property type="match status" value="1"/>
</dbReference>
<evidence type="ECO:0000313" key="3">
    <source>
        <dbReference type="Proteomes" id="UP000007798"/>
    </source>
</evidence>
<organism evidence="2 3">
    <name type="scientific">Drosophila willistoni</name>
    <name type="common">Fruit fly</name>
    <dbReference type="NCBI Taxonomy" id="7260"/>
    <lineage>
        <taxon>Eukaryota</taxon>
        <taxon>Metazoa</taxon>
        <taxon>Ecdysozoa</taxon>
        <taxon>Arthropoda</taxon>
        <taxon>Hexapoda</taxon>
        <taxon>Insecta</taxon>
        <taxon>Pterygota</taxon>
        <taxon>Neoptera</taxon>
        <taxon>Endopterygota</taxon>
        <taxon>Diptera</taxon>
        <taxon>Brachycera</taxon>
        <taxon>Muscomorpha</taxon>
        <taxon>Ephydroidea</taxon>
        <taxon>Drosophilidae</taxon>
        <taxon>Drosophila</taxon>
        <taxon>Sophophora</taxon>
    </lineage>
</organism>
<dbReference type="Proteomes" id="UP000007798">
    <property type="component" value="Unassembled WGS sequence"/>
</dbReference>
<feature type="chain" id="PRO_5006458103" evidence="1">
    <location>
        <begin position="21"/>
        <end position="83"/>
    </location>
</feature>
<proteinExistence type="predicted"/>
<dbReference type="EMBL" id="CH963876">
    <property type="protein sequence ID" value="EDW76896.2"/>
    <property type="molecule type" value="Genomic_DNA"/>
</dbReference>
<dbReference type="AlphaFoldDB" id="B4MX63"/>
<sequence>MSRILLLLALCSVCFLAVEAQGGGRQLCERQNRICQSNERRLGRRDDVTDAFNARCRRDNSRWRNISRCELARASCQCKILTN</sequence>
<dbReference type="KEGG" id="dwi:6642977"/>
<name>B4MX63_DROWI</name>
<dbReference type="InterPro" id="IPR003475">
    <property type="entry name" value="Insect_Unk"/>
</dbReference>
<dbReference type="InParanoid" id="B4MX63"/>
<gene>
    <name evidence="2" type="primary">Dwil\GK20719</name>
    <name evidence="2" type="ORF">Dwil_GK20719</name>
</gene>
<feature type="signal peptide" evidence="1">
    <location>
        <begin position="1"/>
        <end position="20"/>
    </location>
</feature>
<evidence type="ECO:0000256" key="1">
    <source>
        <dbReference type="SAM" id="SignalP"/>
    </source>
</evidence>
<evidence type="ECO:0000313" key="2">
    <source>
        <dbReference type="EMBL" id="EDW76896.2"/>
    </source>
</evidence>
<protein>
    <submittedName>
        <fullName evidence="2">Uncharacterized protein</fullName>
    </submittedName>
</protein>
<keyword evidence="3" id="KW-1185">Reference proteome</keyword>
<accession>B4MX63</accession>
<keyword evidence="1" id="KW-0732">Signal</keyword>